<proteinExistence type="predicted"/>
<dbReference type="PANTHER" id="PTHR30572:SF9">
    <property type="entry name" value="ABC TRANSPORTER PERMEASE PROTEIN"/>
    <property type="match status" value="1"/>
</dbReference>
<keyword evidence="2" id="KW-1003">Cell membrane</keyword>
<dbReference type="Proteomes" id="UP000243297">
    <property type="component" value="Unassembled WGS sequence"/>
</dbReference>
<evidence type="ECO:0000313" key="9">
    <source>
        <dbReference type="EMBL" id="SJZ76435.1"/>
    </source>
</evidence>
<dbReference type="PANTHER" id="PTHR30572">
    <property type="entry name" value="MEMBRANE COMPONENT OF TRANSPORTER-RELATED"/>
    <property type="match status" value="1"/>
</dbReference>
<reference evidence="10" key="1">
    <citation type="submission" date="2017-02" db="EMBL/GenBank/DDBJ databases">
        <authorList>
            <person name="Varghese N."/>
            <person name="Submissions S."/>
        </authorList>
    </citation>
    <scope>NUCLEOTIDE SEQUENCE [LARGE SCALE GENOMIC DNA]</scope>
    <source>
        <strain evidence="10">ATCC 25662</strain>
    </source>
</reference>
<keyword evidence="4 6" id="KW-1133">Transmembrane helix</keyword>
<dbReference type="GO" id="GO:0005886">
    <property type="term" value="C:plasma membrane"/>
    <property type="evidence" value="ECO:0007669"/>
    <property type="project" value="UniProtKB-SubCell"/>
</dbReference>
<evidence type="ECO:0000256" key="1">
    <source>
        <dbReference type="ARBA" id="ARBA00004651"/>
    </source>
</evidence>
<evidence type="ECO:0000259" key="7">
    <source>
        <dbReference type="Pfam" id="PF02687"/>
    </source>
</evidence>
<organism evidence="9 10">
    <name type="scientific">Anaerorhabdus furcosa</name>
    <dbReference type="NCBI Taxonomy" id="118967"/>
    <lineage>
        <taxon>Bacteria</taxon>
        <taxon>Bacillati</taxon>
        <taxon>Bacillota</taxon>
        <taxon>Erysipelotrichia</taxon>
        <taxon>Erysipelotrichales</taxon>
        <taxon>Erysipelotrichaceae</taxon>
        <taxon>Anaerorhabdus</taxon>
    </lineage>
</organism>
<feature type="transmembrane region" description="Helical" evidence="6">
    <location>
        <begin position="485"/>
        <end position="510"/>
    </location>
</feature>
<protein>
    <submittedName>
        <fullName evidence="9">MacB-like core domain-containing protein</fullName>
    </submittedName>
</protein>
<dbReference type="InterPro" id="IPR025857">
    <property type="entry name" value="MacB_PCD"/>
</dbReference>
<dbReference type="AlphaFoldDB" id="A0A1T4NBD6"/>
<dbReference type="STRING" id="118967.SAMN02745191_1554"/>
<evidence type="ECO:0000313" key="10">
    <source>
        <dbReference type="Proteomes" id="UP000243297"/>
    </source>
</evidence>
<feature type="domain" description="MacB-like periplasmic core" evidence="8">
    <location>
        <begin position="167"/>
        <end position="279"/>
    </location>
</feature>
<dbReference type="InterPro" id="IPR003838">
    <property type="entry name" value="ABC3_permease_C"/>
</dbReference>
<dbReference type="OrthoDB" id="8740261at2"/>
<feature type="domain" description="ABC3 transporter permease C-terminal" evidence="7">
    <location>
        <begin position="363"/>
        <end position="514"/>
    </location>
</feature>
<feature type="transmembrane region" description="Helical" evidence="6">
    <location>
        <begin position="359"/>
        <end position="384"/>
    </location>
</feature>
<evidence type="ECO:0000256" key="6">
    <source>
        <dbReference type="SAM" id="Phobius"/>
    </source>
</evidence>
<sequence>MNYIRRAWLYVTRKLSKSILLGLTFFAIGNLVLIGLGITQAASNAKTMTRLSMKAVVNLNVDYQKHSAYIDSLESEEEKNAAYENSPVIGIDTVKDVLKDKRIKAANYLSSRQTFSLGFDSVLIGNEEFREDSFNPNGASIENSYLQPNFMLIGNLYPEMIEFHDGTCTLVEGRFFNQNDIENANLVAVISKDVADINGFTLGDKISFRAGTEEIIQSMELNGLKRDDLNREFEIIGIYTTIEEVDMTSVRIAYITGSENPKNNVYVPLITLIEGELVQYELFNQYGNSGMGTNVNEIPLEDIKQQMLNTSKVNILLDDPLKIESFMDDYKNIETEYIYFDANNKQFDQFSRPLDNLTYFADVILLIISITAIFIITLITALTLKSREFEIGVLLSLGVSRIKIVLQFFVELLIILLVSFTCAVVTGSMVAGKVGQQVLENQVAIEPEIVQEENFKPNWVGYKEYFTEITQEDMLSRYKVIINPILILQIYLFGIGIVFISILVPTYMIMKLSPKRIMLS</sequence>
<accession>A0A1T4NBD6</accession>
<gene>
    <name evidence="9" type="ORF">SAMN02745191_1554</name>
</gene>
<dbReference type="EMBL" id="FUWY01000004">
    <property type="protein sequence ID" value="SJZ76435.1"/>
    <property type="molecule type" value="Genomic_DNA"/>
</dbReference>
<evidence type="ECO:0000259" key="8">
    <source>
        <dbReference type="Pfam" id="PF12704"/>
    </source>
</evidence>
<keyword evidence="10" id="KW-1185">Reference proteome</keyword>
<evidence type="ECO:0000256" key="5">
    <source>
        <dbReference type="ARBA" id="ARBA00023136"/>
    </source>
</evidence>
<keyword evidence="5 6" id="KW-0472">Membrane</keyword>
<evidence type="ECO:0000256" key="4">
    <source>
        <dbReference type="ARBA" id="ARBA00022989"/>
    </source>
</evidence>
<dbReference type="InterPro" id="IPR050250">
    <property type="entry name" value="Macrolide_Exporter_MacB"/>
</dbReference>
<feature type="transmembrane region" description="Helical" evidence="6">
    <location>
        <begin position="20"/>
        <end position="42"/>
    </location>
</feature>
<dbReference type="Pfam" id="PF12704">
    <property type="entry name" value="MacB_PCD"/>
    <property type="match status" value="1"/>
</dbReference>
<evidence type="ECO:0000256" key="2">
    <source>
        <dbReference type="ARBA" id="ARBA00022475"/>
    </source>
</evidence>
<name>A0A1T4NBD6_9FIRM</name>
<keyword evidence="3 6" id="KW-0812">Transmembrane</keyword>
<dbReference type="GO" id="GO:0022857">
    <property type="term" value="F:transmembrane transporter activity"/>
    <property type="evidence" value="ECO:0007669"/>
    <property type="project" value="TreeGrafter"/>
</dbReference>
<feature type="transmembrane region" description="Helical" evidence="6">
    <location>
        <begin position="405"/>
        <end position="431"/>
    </location>
</feature>
<evidence type="ECO:0000256" key="3">
    <source>
        <dbReference type="ARBA" id="ARBA00022692"/>
    </source>
</evidence>
<dbReference type="RefSeq" id="WP_078711953.1">
    <property type="nucleotide sequence ID" value="NZ_FUWY01000004.1"/>
</dbReference>
<dbReference type="Pfam" id="PF02687">
    <property type="entry name" value="FtsX"/>
    <property type="match status" value="1"/>
</dbReference>
<comment type="subcellular location">
    <subcellularLocation>
        <location evidence="1">Cell membrane</location>
        <topology evidence="1">Multi-pass membrane protein</topology>
    </subcellularLocation>
</comment>